<dbReference type="InterPro" id="IPR005225">
    <property type="entry name" value="Small_GTP-bd"/>
</dbReference>
<feature type="domain" description="KH type-2" evidence="9">
    <location>
        <begin position="227"/>
        <end position="304"/>
    </location>
</feature>
<evidence type="ECO:0000259" key="10">
    <source>
        <dbReference type="PROSITE" id="PS51713"/>
    </source>
</evidence>
<dbReference type="NCBIfam" id="TIGR00436">
    <property type="entry name" value="era"/>
    <property type="match status" value="1"/>
</dbReference>
<dbReference type="AlphaFoldDB" id="A0A348MJL7"/>
<reference evidence="11 12" key="1">
    <citation type="journal article" date="2018" name="Nat. Biotechnol.">
        <title>A standardized bacterial taxonomy based on genome phylogeny substantially revises the tree of life.</title>
        <authorList>
            <person name="Parks D.H."/>
            <person name="Chuvochina M."/>
            <person name="Waite D.W."/>
            <person name="Rinke C."/>
            <person name="Skarshewski A."/>
            <person name="Chaumeil P.A."/>
            <person name="Hugenholtz P."/>
        </authorList>
    </citation>
    <scope>NUCLEOTIDE SEQUENCE [LARGE SCALE GENOMIC DNA]</scope>
    <source>
        <strain evidence="11">UBA7921</strain>
    </source>
</reference>
<dbReference type="CDD" id="cd22534">
    <property type="entry name" value="KH-II_Era"/>
    <property type="match status" value="1"/>
</dbReference>
<proteinExistence type="inferred from homology"/>
<evidence type="ECO:0000313" key="11">
    <source>
        <dbReference type="EMBL" id="HAF07243.1"/>
    </source>
</evidence>
<keyword evidence="5 6" id="KW-0342">GTP-binding</keyword>
<dbReference type="InterPro" id="IPR009019">
    <property type="entry name" value="KH_sf_prok-type"/>
</dbReference>
<gene>
    <name evidence="6" type="primary">era</name>
    <name evidence="11" type="ORF">DCG82_02420</name>
</gene>
<evidence type="ECO:0000313" key="12">
    <source>
        <dbReference type="Proteomes" id="UP000262454"/>
    </source>
</evidence>
<keyword evidence="6" id="KW-0699">rRNA-binding</keyword>
<comment type="function">
    <text evidence="6">An essential GTPase that binds both GDP and GTP, with rapid nucleotide exchange. Plays a role in 16S rRNA processing and 30S ribosomal subunit biogenesis and possibly also in cell cycle regulation and energy metabolism.</text>
</comment>
<dbReference type="GO" id="GO:0003924">
    <property type="term" value="F:GTPase activity"/>
    <property type="evidence" value="ECO:0007669"/>
    <property type="project" value="UniProtKB-UniRule"/>
</dbReference>
<keyword evidence="4 6" id="KW-0694">RNA-binding</keyword>
<comment type="similarity">
    <text evidence="1 6 7 8">Belongs to the TRAFAC class TrmE-Era-EngA-EngB-Septin-like GTPase superfamily. Era GTPase family.</text>
</comment>
<keyword evidence="6" id="KW-0472">Membrane</keyword>
<dbReference type="PROSITE" id="PS50823">
    <property type="entry name" value="KH_TYPE_2"/>
    <property type="match status" value="1"/>
</dbReference>
<dbReference type="InterPro" id="IPR027417">
    <property type="entry name" value="P-loop_NTPase"/>
</dbReference>
<feature type="region of interest" description="G2" evidence="7">
    <location>
        <begin position="68"/>
        <end position="72"/>
    </location>
</feature>
<evidence type="ECO:0000256" key="1">
    <source>
        <dbReference type="ARBA" id="ARBA00007921"/>
    </source>
</evidence>
<dbReference type="GO" id="GO:0070181">
    <property type="term" value="F:small ribosomal subunit rRNA binding"/>
    <property type="evidence" value="ECO:0007669"/>
    <property type="project" value="UniProtKB-UniRule"/>
</dbReference>
<name>A0A348MJL7_UNCW3</name>
<feature type="region of interest" description="G5" evidence="7">
    <location>
        <begin position="175"/>
        <end position="177"/>
    </location>
</feature>
<dbReference type="Gene3D" id="3.30.300.20">
    <property type="match status" value="1"/>
</dbReference>
<accession>A0A348MJL7</accession>
<dbReference type="GO" id="GO:0005737">
    <property type="term" value="C:cytoplasm"/>
    <property type="evidence" value="ECO:0007669"/>
    <property type="project" value="UniProtKB-SubCell"/>
</dbReference>
<dbReference type="Proteomes" id="UP000262454">
    <property type="component" value="Unassembled WGS sequence"/>
</dbReference>
<keyword evidence="6" id="KW-0963">Cytoplasm</keyword>
<dbReference type="SUPFAM" id="SSF54814">
    <property type="entry name" value="Prokaryotic type KH domain (KH-domain type II)"/>
    <property type="match status" value="1"/>
</dbReference>
<feature type="region of interest" description="G3" evidence="7">
    <location>
        <begin position="89"/>
        <end position="92"/>
    </location>
</feature>
<dbReference type="InterPro" id="IPR005662">
    <property type="entry name" value="GTPase_Era-like"/>
</dbReference>
<evidence type="ECO:0000256" key="2">
    <source>
        <dbReference type="ARBA" id="ARBA00020484"/>
    </source>
</evidence>
<comment type="subcellular location">
    <subcellularLocation>
        <location evidence="6">Cytoplasm</location>
    </subcellularLocation>
    <subcellularLocation>
        <location evidence="6">Cell membrane</location>
        <topology evidence="6">Peripheral membrane protein</topology>
    </subcellularLocation>
</comment>
<feature type="region of interest" description="G4" evidence="7">
    <location>
        <begin position="147"/>
        <end position="150"/>
    </location>
</feature>
<feature type="binding site" evidence="6">
    <location>
        <begin position="42"/>
        <end position="49"/>
    </location>
    <ligand>
        <name>GTP</name>
        <dbReference type="ChEBI" id="CHEBI:37565"/>
    </ligand>
</feature>
<dbReference type="NCBIfam" id="TIGR00231">
    <property type="entry name" value="small_GTP"/>
    <property type="match status" value="1"/>
</dbReference>
<evidence type="ECO:0000256" key="8">
    <source>
        <dbReference type="RuleBase" id="RU003761"/>
    </source>
</evidence>
<evidence type="ECO:0000256" key="4">
    <source>
        <dbReference type="ARBA" id="ARBA00022884"/>
    </source>
</evidence>
<dbReference type="InterPro" id="IPR004044">
    <property type="entry name" value="KH_dom_type_2"/>
</dbReference>
<keyword evidence="3 6" id="KW-0547">Nucleotide-binding</keyword>
<dbReference type="GO" id="GO:0005886">
    <property type="term" value="C:plasma membrane"/>
    <property type="evidence" value="ECO:0007669"/>
    <property type="project" value="UniProtKB-SubCell"/>
</dbReference>
<evidence type="ECO:0000259" key="9">
    <source>
        <dbReference type="PROSITE" id="PS50823"/>
    </source>
</evidence>
<dbReference type="InterPro" id="IPR015946">
    <property type="entry name" value="KH_dom-like_a/b"/>
</dbReference>
<dbReference type="PANTHER" id="PTHR42698">
    <property type="entry name" value="GTPASE ERA"/>
    <property type="match status" value="1"/>
</dbReference>
<dbReference type="GO" id="GO:0043024">
    <property type="term" value="F:ribosomal small subunit binding"/>
    <property type="evidence" value="ECO:0007669"/>
    <property type="project" value="TreeGrafter"/>
</dbReference>
<dbReference type="HAMAP" id="MF_00367">
    <property type="entry name" value="GTPase_Era"/>
    <property type="match status" value="1"/>
</dbReference>
<sequence>MSERINRENILKRVNHSNACRLFKIEKVWGMMKKSGYVAIIGKPNTGKSTLLNRILNVNISAVSKKAQTTRAAVLGIFNDENSQIIFYDTPGIIKSKNLMEEEMMKDIEKVIQSSDIIVYIHDNKNWKDERINFKVRKNLFEFVLLNKIDLLKQEEANEIIEELEKKYSLPVIPISAATGYNIDRFIEEIKSHLPHNVLFYPDDIVSEKPERFFVAEFIRQVVFETYGQEIPYSTGIIVDEFKEKVEGKDYIKVILLVERESQKRILIGENGRMIKKVGIESRKLIENFLEREVFLELLVKVSPNWKNKKNIVKKMWEQI</sequence>
<dbReference type="Pfam" id="PF01926">
    <property type="entry name" value="MMR_HSR1"/>
    <property type="match status" value="1"/>
</dbReference>
<organism evidence="11 12">
    <name type="scientific">candidate division WOR-3 bacterium</name>
    <dbReference type="NCBI Taxonomy" id="2052148"/>
    <lineage>
        <taxon>Bacteria</taxon>
        <taxon>Bacteria division WOR-3</taxon>
    </lineage>
</organism>
<feature type="binding site" evidence="6">
    <location>
        <begin position="89"/>
        <end position="93"/>
    </location>
    <ligand>
        <name>GTP</name>
        <dbReference type="ChEBI" id="CHEBI:37565"/>
    </ligand>
</feature>
<evidence type="ECO:0000256" key="6">
    <source>
        <dbReference type="HAMAP-Rule" id="MF_00367"/>
    </source>
</evidence>
<evidence type="ECO:0000256" key="5">
    <source>
        <dbReference type="ARBA" id="ARBA00023134"/>
    </source>
</evidence>
<dbReference type="Gene3D" id="3.40.50.300">
    <property type="entry name" value="P-loop containing nucleotide triphosphate hydrolases"/>
    <property type="match status" value="1"/>
</dbReference>
<dbReference type="SUPFAM" id="SSF52540">
    <property type="entry name" value="P-loop containing nucleoside triphosphate hydrolases"/>
    <property type="match status" value="1"/>
</dbReference>
<protein>
    <recommendedName>
        <fullName evidence="2 6">GTPase Era</fullName>
    </recommendedName>
</protein>
<evidence type="ECO:0000256" key="3">
    <source>
        <dbReference type="ARBA" id="ARBA00022741"/>
    </source>
</evidence>
<comment type="caution">
    <text evidence="11">The sequence shown here is derived from an EMBL/GenBank/DDBJ whole genome shotgun (WGS) entry which is preliminary data.</text>
</comment>
<dbReference type="PRINTS" id="PR00326">
    <property type="entry name" value="GTP1OBG"/>
</dbReference>
<keyword evidence="6" id="KW-0690">Ribosome biogenesis</keyword>
<dbReference type="PANTHER" id="PTHR42698:SF2">
    <property type="entry name" value="GTPASE ERA-LIKE, CHLOROPLASTIC"/>
    <property type="match status" value="1"/>
</dbReference>
<evidence type="ECO:0000256" key="7">
    <source>
        <dbReference type="PROSITE-ProRule" id="PRU01050"/>
    </source>
</evidence>
<dbReference type="PROSITE" id="PS51713">
    <property type="entry name" value="G_ERA"/>
    <property type="match status" value="1"/>
</dbReference>
<dbReference type="InterPro" id="IPR006073">
    <property type="entry name" value="GTP-bd"/>
</dbReference>
<dbReference type="GO" id="GO:0005525">
    <property type="term" value="F:GTP binding"/>
    <property type="evidence" value="ECO:0007669"/>
    <property type="project" value="UniProtKB-UniRule"/>
</dbReference>
<feature type="binding site" evidence="6">
    <location>
        <begin position="147"/>
        <end position="150"/>
    </location>
    <ligand>
        <name>GTP</name>
        <dbReference type="ChEBI" id="CHEBI:37565"/>
    </ligand>
</feature>
<feature type="domain" description="Era-type G" evidence="10">
    <location>
        <begin position="34"/>
        <end position="196"/>
    </location>
</feature>
<dbReference type="Pfam" id="PF07650">
    <property type="entry name" value="KH_2"/>
    <property type="match status" value="1"/>
</dbReference>
<comment type="subunit">
    <text evidence="6">Monomer.</text>
</comment>
<dbReference type="CDD" id="cd04163">
    <property type="entry name" value="Era"/>
    <property type="match status" value="1"/>
</dbReference>
<feature type="region of interest" description="G1" evidence="7">
    <location>
        <begin position="42"/>
        <end position="49"/>
    </location>
</feature>
<dbReference type="GO" id="GO:0000028">
    <property type="term" value="P:ribosomal small subunit assembly"/>
    <property type="evidence" value="ECO:0007669"/>
    <property type="project" value="TreeGrafter"/>
</dbReference>
<dbReference type="NCBIfam" id="NF000908">
    <property type="entry name" value="PRK00089.1"/>
    <property type="match status" value="1"/>
</dbReference>
<dbReference type="EMBL" id="DMCX01000014">
    <property type="protein sequence ID" value="HAF07243.1"/>
    <property type="molecule type" value="Genomic_DNA"/>
</dbReference>
<dbReference type="InterPro" id="IPR030388">
    <property type="entry name" value="G_ERA_dom"/>
</dbReference>
<keyword evidence="6" id="KW-1003">Cell membrane</keyword>